<dbReference type="EMBL" id="NIPO01000001">
    <property type="protein sequence ID" value="PJR03768.1"/>
    <property type="molecule type" value="Genomic_DNA"/>
</dbReference>
<dbReference type="OrthoDB" id="1443728at2"/>
<evidence type="ECO:0000313" key="2">
    <source>
        <dbReference type="Proteomes" id="UP000231960"/>
    </source>
</evidence>
<dbReference type="AlphaFoldDB" id="A0A2M9R4H3"/>
<organism evidence="1 2">
    <name type="scientific">Avrilella dinanensis</name>
    <dbReference type="NCBI Taxonomy" id="2008672"/>
    <lineage>
        <taxon>Bacteria</taxon>
        <taxon>Pseudomonadati</taxon>
        <taxon>Bacteroidota</taxon>
        <taxon>Flavobacteriia</taxon>
        <taxon>Flavobacteriales</taxon>
        <taxon>Flavobacteriaceae</taxon>
        <taxon>Avrilella</taxon>
    </lineage>
</organism>
<evidence type="ECO:0008006" key="3">
    <source>
        <dbReference type="Google" id="ProtNLM"/>
    </source>
</evidence>
<protein>
    <recommendedName>
        <fullName evidence="3">Lipoprotein</fullName>
    </recommendedName>
</protein>
<dbReference type="Proteomes" id="UP000231960">
    <property type="component" value="Unassembled WGS sequence"/>
</dbReference>
<dbReference type="RefSeq" id="WP_100677336.1">
    <property type="nucleotide sequence ID" value="NZ_NIPO01000001.1"/>
</dbReference>
<proteinExistence type="predicted"/>
<evidence type="ECO:0000313" key="1">
    <source>
        <dbReference type="EMBL" id="PJR03768.1"/>
    </source>
</evidence>
<name>A0A2M9R4H3_9FLAO</name>
<keyword evidence="2" id="KW-1185">Reference proteome</keyword>
<dbReference type="PROSITE" id="PS51257">
    <property type="entry name" value="PROKAR_LIPOPROTEIN"/>
    <property type="match status" value="1"/>
</dbReference>
<accession>A0A2M9R4H3</accession>
<reference evidence="1 2" key="1">
    <citation type="submission" date="2017-06" db="EMBL/GenBank/DDBJ databases">
        <title>Description of Avrilella dinanensis gen. nov. sp. nov.</title>
        <authorList>
            <person name="Leyer C."/>
            <person name="Sassi M."/>
            <person name="Minet J."/>
            <person name="Kayal S."/>
            <person name="Cattoir V."/>
        </authorList>
    </citation>
    <scope>NUCLEOTIDE SEQUENCE [LARGE SCALE GENOMIC DNA]</scope>
    <source>
        <strain evidence="1 2">UR159</strain>
    </source>
</reference>
<comment type="caution">
    <text evidence="1">The sequence shown here is derived from an EMBL/GenBank/DDBJ whole genome shotgun (WGS) entry which is preliminary data.</text>
</comment>
<gene>
    <name evidence="1" type="ORF">CDL10_03945</name>
</gene>
<sequence>MKFYLTLIVLVVLFGCKKTTSDTYSLNEEQVRRQDSLFNNVNQKWIFERPETPKNVQVKINEWKEWHDLLEEISSKPLSSLSAFRQEAENLTALGEKLSVSVPEEFNNQAVQSRIALLNTHLQNLDMYMQLDLIPDKKISEILANINKSTQSIVNQMEEILLKKSIPREEGEENLYQNIDTVRRATSKVLP</sequence>